<dbReference type="Pfam" id="PF25906">
    <property type="entry name" value="PucR-like_N"/>
    <property type="match status" value="1"/>
</dbReference>
<dbReference type="Proteomes" id="UP000805614">
    <property type="component" value="Unassembled WGS sequence"/>
</dbReference>
<evidence type="ECO:0000259" key="2">
    <source>
        <dbReference type="Pfam" id="PF25906"/>
    </source>
</evidence>
<feature type="domain" description="PucR-like N-terminal" evidence="2">
    <location>
        <begin position="17"/>
        <end position="179"/>
    </location>
</feature>
<dbReference type="RefSeq" id="WP_187245629.1">
    <property type="nucleotide sequence ID" value="NZ_BAAAOK010000017.1"/>
</dbReference>
<dbReference type="InterPro" id="IPR058663">
    <property type="entry name" value="PucR-like_N"/>
</dbReference>
<dbReference type="InterPro" id="IPR042070">
    <property type="entry name" value="PucR_C-HTH_sf"/>
</dbReference>
<dbReference type="PANTHER" id="PTHR33744:SF1">
    <property type="entry name" value="DNA-BINDING TRANSCRIPTIONAL ACTIVATOR ADER"/>
    <property type="match status" value="1"/>
</dbReference>
<dbReference type="Pfam" id="PF13556">
    <property type="entry name" value="HTH_30"/>
    <property type="match status" value="1"/>
</dbReference>
<accession>A0ABR7LUR3</accession>
<gene>
    <name evidence="3" type="ORF">HKK74_24295</name>
</gene>
<evidence type="ECO:0000313" key="4">
    <source>
        <dbReference type="Proteomes" id="UP000805614"/>
    </source>
</evidence>
<protein>
    <submittedName>
        <fullName evidence="3">Helix-turn-helix domain-containing protein</fullName>
    </submittedName>
</protein>
<proteinExistence type="predicted"/>
<feature type="domain" description="PucR C-terminal helix-turn-helix" evidence="1">
    <location>
        <begin position="334"/>
        <end position="392"/>
    </location>
</feature>
<dbReference type="InterPro" id="IPR051448">
    <property type="entry name" value="CdaR-like_regulators"/>
</dbReference>
<dbReference type="EMBL" id="JABVEC010000019">
    <property type="protein sequence ID" value="MBC6468593.1"/>
    <property type="molecule type" value="Genomic_DNA"/>
</dbReference>
<keyword evidence="4" id="KW-1185">Reference proteome</keyword>
<dbReference type="InterPro" id="IPR013324">
    <property type="entry name" value="RNA_pol_sigma_r3/r4-like"/>
</dbReference>
<evidence type="ECO:0000259" key="1">
    <source>
        <dbReference type="Pfam" id="PF13556"/>
    </source>
</evidence>
<dbReference type="SUPFAM" id="SSF88659">
    <property type="entry name" value="Sigma3 and sigma4 domains of RNA polymerase sigma factors"/>
    <property type="match status" value="1"/>
</dbReference>
<name>A0ABR7LUR3_9ACTN</name>
<evidence type="ECO:0000313" key="3">
    <source>
        <dbReference type="EMBL" id="MBC6468593.1"/>
    </source>
</evidence>
<organism evidence="3 4">
    <name type="scientific">Actinomadura alba</name>
    <dbReference type="NCBI Taxonomy" id="406431"/>
    <lineage>
        <taxon>Bacteria</taxon>
        <taxon>Bacillati</taxon>
        <taxon>Actinomycetota</taxon>
        <taxon>Actinomycetes</taxon>
        <taxon>Streptosporangiales</taxon>
        <taxon>Thermomonosporaceae</taxon>
        <taxon>Actinomadura</taxon>
    </lineage>
</organism>
<dbReference type="InterPro" id="IPR025736">
    <property type="entry name" value="PucR_C-HTH_dom"/>
</dbReference>
<reference evidence="3 4" key="1">
    <citation type="submission" date="2020-06" db="EMBL/GenBank/DDBJ databases">
        <title>Actinomadura xiongansis sp. nov., isolated from soil of Baiyangdian.</title>
        <authorList>
            <person name="Zhang X."/>
        </authorList>
    </citation>
    <scope>NUCLEOTIDE SEQUENCE [LARGE SCALE GENOMIC DNA]</scope>
    <source>
        <strain evidence="3 4">HBUM206468</strain>
    </source>
</reference>
<dbReference type="PANTHER" id="PTHR33744">
    <property type="entry name" value="CARBOHYDRATE DIACID REGULATOR"/>
    <property type="match status" value="1"/>
</dbReference>
<sequence>MTKTLESGGLDESPGVLPPQLAAVLRPELPSLSSEIITEIRRSIPEYARPLDGPYGQALRSGVEQALTTFVDQIAVPSAPHDRRDDTCRRLGQLEALEGRTMDNLQAAYRIGAHVAWRRAMKVGMRNTLSSSIMTRLADALFIYIDELASLSLEGYLEAKAQSAEEVEERRRRLLHVILEGPDVPRRAISDLAELADWPVPDEVTLVAVQTGAQCTGTSLDRDVLTDLCCVEPHLLVPGPLGPDQRAALETVLAGNRAAVGLTVPLTDAAESLRWARQALALNRAGTIGNGHVTWCEDHLVTLWLLSDAALLHQLARRQFAPMHDLTPRQRDRLTQTLGAWLETRGTAAEIADVLDIHPQTVRYRIRQLDRILGDQLKDPDARFALELVLRATRLRAGSTP</sequence>
<comment type="caution">
    <text evidence="3">The sequence shown here is derived from an EMBL/GenBank/DDBJ whole genome shotgun (WGS) entry which is preliminary data.</text>
</comment>
<dbReference type="Gene3D" id="1.10.10.2840">
    <property type="entry name" value="PucR C-terminal helix-turn-helix domain"/>
    <property type="match status" value="1"/>
</dbReference>